<dbReference type="RefSeq" id="WP_188712382.1">
    <property type="nucleotide sequence ID" value="NZ_BMHO01000001.1"/>
</dbReference>
<reference evidence="1" key="1">
    <citation type="journal article" date="2014" name="Int. J. Syst. Evol. Microbiol.">
        <title>Complete genome sequence of Corynebacterium casei LMG S-19264T (=DSM 44701T), isolated from a smear-ripened cheese.</title>
        <authorList>
            <consortium name="US DOE Joint Genome Institute (JGI-PGF)"/>
            <person name="Walter F."/>
            <person name="Albersmeier A."/>
            <person name="Kalinowski J."/>
            <person name="Ruckert C."/>
        </authorList>
    </citation>
    <scope>NUCLEOTIDE SEQUENCE</scope>
    <source>
        <strain evidence="1">CGMCC 1.15152</strain>
    </source>
</reference>
<accession>A0A916YEH0</accession>
<proteinExistence type="predicted"/>
<gene>
    <name evidence="1" type="ORF">GCM10010915_23300</name>
</gene>
<name>A0A916YEH0_9MICO</name>
<keyword evidence="2" id="KW-1185">Reference proteome</keyword>
<evidence type="ECO:0000313" key="1">
    <source>
        <dbReference type="EMBL" id="GGD41691.1"/>
    </source>
</evidence>
<dbReference type="NCBIfam" id="TIGR00738">
    <property type="entry name" value="rrf2_super"/>
    <property type="match status" value="1"/>
</dbReference>
<comment type="caution">
    <text evidence="1">The sequence shown here is derived from an EMBL/GenBank/DDBJ whole genome shotgun (WGS) entry which is preliminary data.</text>
</comment>
<dbReference type="Proteomes" id="UP000633205">
    <property type="component" value="Unassembled WGS sequence"/>
</dbReference>
<dbReference type="GO" id="GO:0005829">
    <property type="term" value="C:cytosol"/>
    <property type="evidence" value="ECO:0007669"/>
    <property type="project" value="TreeGrafter"/>
</dbReference>
<dbReference type="AlphaFoldDB" id="A0A916YEH0"/>
<reference evidence="1" key="2">
    <citation type="submission" date="2020-09" db="EMBL/GenBank/DDBJ databases">
        <authorList>
            <person name="Sun Q."/>
            <person name="Zhou Y."/>
        </authorList>
    </citation>
    <scope>NUCLEOTIDE SEQUENCE</scope>
    <source>
        <strain evidence="1">CGMCC 1.15152</strain>
    </source>
</reference>
<dbReference type="InterPro" id="IPR000944">
    <property type="entry name" value="Tscrpt_reg_Rrf2"/>
</dbReference>
<dbReference type="Pfam" id="PF02082">
    <property type="entry name" value="Rrf2"/>
    <property type="match status" value="1"/>
</dbReference>
<sequence>MKLPASLEWALHCTTAIAQVPDGAVSTAQLAEHFDLPTAYLAKQLALLVRADVLSGTTGPRGGFRLARPPADITVLKIVEAIDGRGNPYQCREIRQQGRGALPADQCRERCALAATMDEAHEAWRTSLAAVTIESLLETLPETIPGRTRRLLARDHATGTP</sequence>
<dbReference type="PANTHER" id="PTHR33221:SF13">
    <property type="entry name" value="TRANSCRIPTIONAL REGULATOR-RELATED"/>
    <property type="match status" value="1"/>
</dbReference>
<dbReference type="Gene3D" id="1.10.10.10">
    <property type="entry name" value="Winged helix-like DNA-binding domain superfamily/Winged helix DNA-binding domain"/>
    <property type="match status" value="1"/>
</dbReference>
<dbReference type="EMBL" id="BMHO01000001">
    <property type="protein sequence ID" value="GGD41691.1"/>
    <property type="molecule type" value="Genomic_DNA"/>
</dbReference>
<dbReference type="PROSITE" id="PS51197">
    <property type="entry name" value="HTH_RRF2_2"/>
    <property type="match status" value="1"/>
</dbReference>
<dbReference type="PANTHER" id="PTHR33221">
    <property type="entry name" value="WINGED HELIX-TURN-HELIX TRANSCRIPTIONAL REGULATOR, RRF2 FAMILY"/>
    <property type="match status" value="1"/>
</dbReference>
<dbReference type="InterPro" id="IPR036390">
    <property type="entry name" value="WH_DNA-bd_sf"/>
</dbReference>
<dbReference type="InterPro" id="IPR036388">
    <property type="entry name" value="WH-like_DNA-bd_sf"/>
</dbReference>
<dbReference type="SUPFAM" id="SSF46785">
    <property type="entry name" value="Winged helix' DNA-binding domain"/>
    <property type="match status" value="1"/>
</dbReference>
<organism evidence="1 2">
    <name type="scientific">Microbacterium faecale</name>
    <dbReference type="NCBI Taxonomy" id="1804630"/>
    <lineage>
        <taxon>Bacteria</taxon>
        <taxon>Bacillati</taxon>
        <taxon>Actinomycetota</taxon>
        <taxon>Actinomycetes</taxon>
        <taxon>Micrococcales</taxon>
        <taxon>Microbacteriaceae</taxon>
        <taxon>Microbacterium</taxon>
    </lineage>
</organism>
<dbReference type="GO" id="GO:0003700">
    <property type="term" value="F:DNA-binding transcription factor activity"/>
    <property type="evidence" value="ECO:0007669"/>
    <property type="project" value="TreeGrafter"/>
</dbReference>
<evidence type="ECO:0000313" key="2">
    <source>
        <dbReference type="Proteomes" id="UP000633205"/>
    </source>
</evidence>
<protein>
    <submittedName>
        <fullName evidence="1">Rrf2 family transcriptional regulator</fullName>
    </submittedName>
</protein>